<keyword evidence="2" id="KW-1185">Reference proteome</keyword>
<dbReference type="EMBL" id="JADPIE010000002">
    <property type="protein sequence ID" value="MBF8436311.1"/>
    <property type="molecule type" value="Genomic_DNA"/>
</dbReference>
<name>A0A931AR52_9FIRM</name>
<dbReference type="Proteomes" id="UP000621436">
    <property type="component" value="Unassembled WGS sequence"/>
</dbReference>
<accession>A0A931AR52</accession>
<gene>
    <name evidence="1" type="ORF">I0Q91_04400</name>
</gene>
<sequence>MKKFILFLFIIGIVFVFSAIDSYAIVTRGGGLPTRVQSLLVDKVELIPQLADYGCTGAGTLLVGSFDFGSGLQQILMVDLSGIGENPDLNFPGGQTFQVKSNDILYASVNACEAGYAHCMIILEAGVNYEDEILEVWWQEGETLIMVSR</sequence>
<dbReference type="AlphaFoldDB" id="A0A931AR52"/>
<evidence type="ECO:0000313" key="2">
    <source>
        <dbReference type="Proteomes" id="UP000621436"/>
    </source>
</evidence>
<dbReference type="RefSeq" id="WP_270453128.1">
    <property type="nucleotide sequence ID" value="NZ_JADPIE010000002.1"/>
</dbReference>
<comment type="caution">
    <text evidence="1">The sequence shown here is derived from an EMBL/GenBank/DDBJ whole genome shotgun (WGS) entry which is preliminary data.</text>
</comment>
<organism evidence="1 2">
    <name type="scientific">Halonatronomonas betaini</name>
    <dbReference type="NCBI Taxonomy" id="2778430"/>
    <lineage>
        <taxon>Bacteria</taxon>
        <taxon>Bacillati</taxon>
        <taxon>Bacillota</taxon>
        <taxon>Clostridia</taxon>
        <taxon>Halanaerobiales</taxon>
        <taxon>Halarsenatibacteraceae</taxon>
        <taxon>Halonatronomonas</taxon>
    </lineage>
</organism>
<reference evidence="1" key="1">
    <citation type="submission" date="2020-11" db="EMBL/GenBank/DDBJ databases">
        <title>Halonatronomonas betainensis gen. nov., sp. nov. a novel haloalkaliphilic representative of the family Halanaerobiacae capable of betaine degradation.</title>
        <authorList>
            <person name="Boltyanskaya Y."/>
            <person name="Kevbrin V."/>
            <person name="Detkova E."/>
            <person name="Grouzdev D.S."/>
            <person name="Koziaeva V."/>
            <person name="Zhilina T."/>
        </authorList>
    </citation>
    <scope>NUCLEOTIDE SEQUENCE</scope>
    <source>
        <strain evidence="1">Z-7014</strain>
    </source>
</reference>
<protein>
    <submittedName>
        <fullName evidence="1">Uncharacterized protein</fullName>
    </submittedName>
</protein>
<proteinExistence type="predicted"/>
<evidence type="ECO:0000313" key="1">
    <source>
        <dbReference type="EMBL" id="MBF8436311.1"/>
    </source>
</evidence>